<evidence type="ECO:0000313" key="4">
    <source>
        <dbReference type="Proteomes" id="UP000756346"/>
    </source>
</evidence>
<dbReference type="PANTHER" id="PTHR30005">
    <property type="entry name" value="EXOPOLYPHOSPHATASE"/>
    <property type="match status" value="1"/>
</dbReference>
<reference evidence="3" key="1">
    <citation type="journal article" date="2021" name="Nat. Commun.">
        <title>Genetic determinants of endophytism in the Arabidopsis root mycobiome.</title>
        <authorList>
            <person name="Mesny F."/>
            <person name="Miyauchi S."/>
            <person name="Thiergart T."/>
            <person name="Pickel B."/>
            <person name="Atanasova L."/>
            <person name="Karlsson M."/>
            <person name="Huettel B."/>
            <person name="Barry K.W."/>
            <person name="Haridas S."/>
            <person name="Chen C."/>
            <person name="Bauer D."/>
            <person name="Andreopoulos W."/>
            <person name="Pangilinan J."/>
            <person name="LaButti K."/>
            <person name="Riley R."/>
            <person name="Lipzen A."/>
            <person name="Clum A."/>
            <person name="Drula E."/>
            <person name="Henrissat B."/>
            <person name="Kohler A."/>
            <person name="Grigoriev I.V."/>
            <person name="Martin F.M."/>
            <person name="Hacquard S."/>
        </authorList>
    </citation>
    <scope>NUCLEOTIDE SEQUENCE</scope>
    <source>
        <strain evidence="3">MPI-CAGE-CH-0230</strain>
    </source>
</reference>
<organism evidence="3 4">
    <name type="scientific">Microdochium trichocladiopsis</name>
    <dbReference type="NCBI Taxonomy" id="1682393"/>
    <lineage>
        <taxon>Eukaryota</taxon>
        <taxon>Fungi</taxon>
        <taxon>Dikarya</taxon>
        <taxon>Ascomycota</taxon>
        <taxon>Pezizomycotina</taxon>
        <taxon>Sordariomycetes</taxon>
        <taxon>Xylariomycetidae</taxon>
        <taxon>Xylariales</taxon>
        <taxon>Microdochiaceae</taxon>
        <taxon>Microdochium</taxon>
    </lineage>
</organism>
<dbReference type="RefSeq" id="XP_046009736.1">
    <property type="nucleotide sequence ID" value="XM_046159239.1"/>
</dbReference>
<dbReference type="PANTHER" id="PTHR30005:SF0">
    <property type="entry name" value="RETROGRADE REGULATION PROTEIN 2"/>
    <property type="match status" value="1"/>
</dbReference>
<dbReference type="InterPro" id="IPR050273">
    <property type="entry name" value="GppA/Ppx_hydrolase"/>
</dbReference>
<dbReference type="GeneID" id="70188785"/>
<dbReference type="EMBL" id="JAGTJQ010000008">
    <property type="protein sequence ID" value="KAH7026519.1"/>
    <property type="molecule type" value="Genomic_DNA"/>
</dbReference>
<dbReference type="Proteomes" id="UP000756346">
    <property type="component" value="Unassembled WGS sequence"/>
</dbReference>
<accession>A0A9P8Y2U5</accession>
<dbReference type="GO" id="GO:0006357">
    <property type="term" value="P:regulation of transcription by RNA polymerase II"/>
    <property type="evidence" value="ECO:0007669"/>
    <property type="project" value="TreeGrafter"/>
</dbReference>
<dbReference type="InterPro" id="IPR057512">
    <property type="entry name" value="RTG2_C"/>
</dbReference>
<dbReference type="Gene3D" id="3.30.420.40">
    <property type="match status" value="1"/>
</dbReference>
<dbReference type="InterPro" id="IPR003695">
    <property type="entry name" value="Ppx_GppA_N"/>
</dbReference>
<dbReference type="OrthoDB" id="2014654at2759"/>
<name>A0A9P8Y2U5_9PEZI</name>
<dbReference type="Pfam" id="PF02541">
    <property type="entry name" value="Ppx-GppA"/>
    <property type="match status" value="1"/>
</dbReference>
<feature type="domain" description="Ppx/GppA phosphatase N-terminal" evidence="1">
    <location>
        <begin position="49"/>
        <end position="352"/>
    </location>
</feature>
<dbReference type="AlphaFoldDB" id="A0A9P8Y2U5"/>
<evidence type="ECO:0000259" key="2">
    <source>
        <dbReference type="Pfam" id="PF23566"/>
    </source>
</evidence>
<evidence type="ECO:0000313" key="3">
    <source>
        <dbReference type="EMBL" id="KAH7026519.1"/>
    </source>
</evidence>
<sequence length="580" mass="62900">MELITLDNFAAIMPAWHPGLSNHLYALVDMGSNGIRFTISDLTPPRSRLLRCIYRERADISLFDALSTTPPGEPLRFPEEVIFRVPKVLSRFKGIALAYGVPLEHISIFATEAMRKASNAAAMLEAIYAASGLQVQVIAPEVETLFGAMGARSAYGHVKGLFLDLGGGSVQMSYIDTRLDNYELQAARYGKSLPFGAARLSNILRNQNTDTQALARNELQDGVLRSFTDLRQQYQSLADTQAEGGDGIDLYLCGGGFRGYGSMLMHSDPIQPYPIPTIGGYTVDGQRFRNVVALREINATHDGKISGMSKRRRLQFPAVAEVVEALAAAIPRIRSATFCSGGNREGALLMRLPGSIRESNPLSTLTQAQDETRGEVAKAVLEILEAAVPAVVRQWIPTIFSLRVAPLFIDRIWSRQGDPEESNAALELRHSLTFDPNCPGLTNIARTVLALTTSARWSTKQAPADEVLHQNLRALASSAHPEAVFWAEYIGTVAATLCKIVPVAPVAPGSLRAALGIDANLSEPVSEGLPKVLKLQLTVPETTRQALGYDTLVESLKQLGKQKIGLSTISLKVEVEVSAS</sequence>
<protein>
    <submittedName>
        <fullName evidence="3">Ppx/GppA phosphatase family-domain-containing protein</fullName>
    </submittedName>
</protein>
<keyword evidence="4" id="KW-1185">Reference proteome</keyword>
<dbReference type="SUPFAM" id="SSF53067">
    <property type="entry name" value="Actin-like ATPase domain"/>
    <property type="match status" value="2"/>
</dbReference>
<dbReference type="Gene3D" id="3.30.420.150">
    <property type="entry name" value="Exopolyphosphatase. Domain 2"/>
    <property type="match status" value="1"/>
</dbReference>
<dbReference type="Pfam" id="PF23566">
    <property type="entry name" value="RTG2_C"/>
    <property type="match status" value="1"/>
</dbReference>
<feature type="domain" description="RTG2 C-terminal" evidence="2">
    <location>
        <begin position="365"/>
        <end position="577"/>
    </location>
</feature>
<dbReference type="FunFam" id="3.30.420.40:FF:000191">
    <property type="entry name" value="Retrograde regulation protein 2"/>
    <property type="match status" value="1"/>
</dbReference>
<comment type="caution">
    <text evidence="3">The sequence shown here is derived from an EMBL/GenBank/DDBJ whole genome shotgun (WGS) entry which is preliminary data.</text>
</comment>
<proteinExistence type="predicted"/>
<evidence type="ECO:0000259" key="1">
    <source>
        <dbReference type="Pfam" id="PF02541"/>
    </source>
</evidence>
<dbReference type="InterPro" id="IPR043129">
    <property type="entry name" value="ATPase_NBD"/>
</dbReference>
<gene>
    <name evidence="3" type="ORF">B0I36DRAFT_366073</name>
</gene>